<dbReference type="CDD" id="cd02137">
    <property type="entry name" value="MhqN-like"/>
    <property type="match status" value="1"/>
</dbReference>
<name>A0A484RGG4_9ZZZZ</name>
<dbReference type="InterPro" id="IPR029479">
    <property type="entry name" value="Nitroreductase"/>
</dbReference>
<feature type="domain" description="Nitroreductase" evidence="3">
    <location>
        <begin position="11"/>
        <end position="185"/>
    </location>
</feature>
<evidence type="ECO:0000259" key="3">
    <source>
        <dbReference type="Pfam" id="PF00881"/>
    </source>
</evidence>
<dbReference type="EMBL" id="CAADID010000007">
    <property type="protein sequence ID" value="VFR60069.1"/>
    <property type="molecule type" value="Genomic_DNA"/>
</dbReference>
<dbReference type="InterPro" id="IPR000415">
    <property type="entry name" value="Nitroreductase-like"/>
</dbReference>
<dbReference type="EC" id="1.6.99.7" evidence="4"/>
<dbReference type="Gene3D" id="3.40.109.10">
    <property type="entry name" value="NADH Oxidase"/>
    <property type="match status" value="1"/>
</dbReference>
<dbReference type="PANTHER" id="PTHR43673:SF12">
    <property type="entry name" value="PROTEIN DRGA"/>
    <property type="match status" value="1"/>
</dbReference>
<keyword evidence="2 4" id="KW-0560">Oxidoreductase</keyword>
<evidence type="ECO:0000256" key="1">
    <source>
        <dbReference type="ARBA" id="ARBA00007118"/>
    </source>
</evidence>
<evidence type="ECO:0000256" key="2">
    <source>
        <dbReference type="ARBA" id="ARBA00023002"/>
    </source>
</evidence>
<dbReference type="AlphaFoldDB" id="A0A484RGG4"/>
<protein>
    <submittedName>
        <fullName evidence="4">Oxygen-insensitive NAD(P)H nitroreductase / Dihydropteridine reductase</fullName>
        <ecNumber evidence="4">1.-.-.-</ecNumber>
        <ecNumber evidence="4">1.6.99.7</ecNumber>
    </submittedName>
</protein>
<comment type="similarity">
    <text evidence="1">Belongs to the nitroreductase family.</text>
</comment>
<sequence>MTQQSLLDALQARRTTTRFDPAHTISDDEIQELVRLATLAPTSFNLQNWRFIAVRTPEAKARLRKLAWDQAKVTEAAVTFIVVGQLADYRTLPDRLAPAVAAGFMPADMVGGWEGAAKGLYDGYPQRQRDEAVRTATFGAGALILAAQAKGWGAGAMIGFDDAAVAREFGLADNEIPGLLLAVGRGLPQNWPRKPRRPVGEVLSLV</sequence>
<gene>
    <name evidence="4" type="ORF">ANT2_2599</name>
    <name evidence="5" type="ORF">ANT3_2601</name>
</gene>
<evidence type="ECO:0000313" key="5">
    <source>
        <dbReference type="EMBL" id="VFR60069.1"/>
    </source>
</evidence>
<dbReference type="EMBL" id="CAADIG010000025">
    <property type="protein sequence ID" value="VFR49592.1"/>
    <property type="molecule type" value="Genomic_DNA"/>
</dbReference>
<dbReference type="Pfam" id="PF00881">
    <property type="entry name" value="Nitroreductase"/>
    <property type="match status" value="1"/>
</dbReference>
<evidence type="ECO:0000313" key="4">
    <source>
        <dbReference type="EMBL" id="VFR49592.1"/>
    </source>
</evidence>
<dbReference type="EC" id="1.-.-.-" evidence="4"/>
<proteinExistence type="inferred from homology"/>
<dbReference type="PANTHER" id="PTHR43673">
    <property type="entry name" value="NAD(P)H NITROREDUCTASE YDGI-RELATED"/>
    <property type="match status" value="1"/>
</dbReference>
<organism evidence="4">
    <name type="scientific">plant metagenome</name>
    <dbReference type="NCBI Taxonomy" id="1297885"/>
    <lineage>
        <taxon>unclassified sequences</taxon>
        <taxon>metagenomes</taxon>
        <taxon>organismal metagenomes</taxon>
    </lineage>
</organism>
<dbReference type="GO" id="GO:0016491">
    <property type="term" value="F:oxidoreductase activity"/>
    <property type="evidence" value="ECO:0007669"/>
    <property type="project" value="UniProtKB-KW"/>
</dbReference>
<accession>A0A484RGG4</accession>
<reference evidence="4" key="1">
    <citation type="submission" date="2019-03" db="EMBL/GenBank/DDBJ databases">
        <authorList>
            <person name="Danneels B."/>
        </authorList>
    </citation>
    <scope>NUCLEOTIDE SEQUENCE</scope>
</reference>
<dbReference type="SUPFAM" id="SSF55469">
    <property type="entry name" value="FMN-dependent nitroreductase-like"/>
    <property type="match status" value="1"/>
</dbReference>